<proteinExistence type="predicted"/>
<sequence length="313" mass="34898">MNWYKKDTRPSLLIAHADEEGLAFAQLLHHALPSNDYAISLMPASGAAAFRPAHEQRVICSDVRSTIDFAHIRGNVHVFAQSPYAAIEQGGMSQVEKQQLYLAVHNSLSKGRRVLALSEHCRMDVQQFHSMHVFLAHLPSTYSDVVSSLDMDGVAIIVNDDELAMWTGVLEKLDQFSPTVYLNSRSEQTPVSAIGMRMPHSGFIPTRPAVQIYLGKDRSYCTPLRIIDASATGSAVVQVTYDGLLRGNGRLMPADCIGYFSLDRQVADPSELMAFVAHLLSNRMFHDSILTAQRRYLPNFQSNRADFFELLTK</sequence>
<accession>A0A411WTR9</accession>
<evidence type="ECO:0000313" key="2">
    <source>
        <dbReference type="EMBL" id="QBI00166.1"/>
    </source>
</evidence>
<gene>
    <name evidence="2" type="ORF">EYF70_04365</name>
    <name evidence="1" type="ORF">GCM10007387_55750</name>
</gene>
<dbReference type="Proteomes" id="UP000292307">
    <property type="component" value="Chromosome"/>
</dbReference>
<dbReference type="EMBL" id="BMWV01000020">
    <property type="protein sequence ID" value="GGY66334.1"/>
    <property type="molecule type" value="Genomic_DNA"/>
</dbReference>
<protein>
    <submittedName>
        <fullName evidence="1">Uncharacterized protein</fullName>
    </submittedName>
</protein>
<reference evidence="1" key="3">
    <citation type="submission" date="2022-12" db="EMBL/GenBank/DDBJ databases">
        <authorList>
            <person name="Sun Q."/>
            <person name="Kim S."/>
        </authorList>
    </citation>
    <scope>NUCLEOTIDE SEQUENCE</scope>
    <source>
        <strain evidence="1">KCTC 12343</strain>
    </source>
</reference>
<organism evidence="1 4">
    <name type="scientific">Pseudoduganella albidiflava</name>
    <dbReference type="NCBI Taxonomy" id="321983"/>
    <lineage>
        <taxon>Bacteria</taxon>
        <taxon>Pseudomonadati</taxon>
        <taxon>Pseudomonadota</taxon>
        <taxon>Betaproteobacteria</taxon>
        <taxon>Burkholderiales</taxon>
        <taxon>Oxalobacteraceae</taxon>
        <taxon>Telluria group</taxon>
        <taxon>Pseudoduganella</taxon>
    </lineage>
</organism>
<keyword evidence="3" id="KW-1185">Reference proteome</keyword>
<dbReference type="AlphaFoldDB" id="A0A411WTR9"/>
<evidence type="ECO:0000313" key="4">
    <source>
        <dbReference type="Proteomes" id="UP000628442"/>
    </source>
</evidence>
<dbReference type="Proteomes" id="UP000628442">
    <property type="component" value="Unassembled WGS sequence"/>
</dbReference>
<dbReference type="RefSeq" id="WP_131144309.1">
    <property type="nucleotide sequence ID" value="NZ_BMWV01000020.1"/>
</dbReference>
<dbReference type="EMBL" id="CP036401">
    <property type="protein sequence ID" value="QBI00166.1"/>
    <property type="molecule type" value="Genomic_DNA"/>
</dbReference>
<reference evidence="1" key="1">
    <citation type="journal article" date="2014" name="Int. J. Syst. Evol. Microbiol.">
        <title>Complete genome sequence of Corynebacterium casei LMG S-19264T (=DSM 44701T), isolated from a smear-ripened cheese.</title>
        <authorList>
            <consortium name="US DOE Joint Genome Institute (JGI-PGF)"/>
            <person name="Walter F."/>
            <person name="Albersmeier A."/>
            <person name="Kalinowski J."/>
            <person name="Ruckert C."/>
        </authorList>
    </citation>
    <scope>NUCLEOTIDE SEQUENCE</scope>
    <source>
        <strain evidence="1">KCTC 12343</strain>
    </source>
</reference>
<evidence type="ECO:0000313" key="1">
    <source>
        <dbReference type="EMBL" id="GGY66334.1"/>
    </source>
</evidence>
<reference evidence="2 3" key="2">
    <citation type="submission" date="2019-02" db="EMBL/GenBank/DDBJ databases">
        <title>Draft Genome Sequences of Six Type Strains of the Genus Massilia.</title>
        <authorList>
            <person name="Miess H."/>
            <person name="Frediansyhah A."/>
            <person name="Gross H."/>
        </authorList>
    </citation>
    <scope>NUCLEOTIDE SEQUENCE [LARGE SCALE GENOMIC DNA]</scope>
    <source>
        <strain evidence="2 3">DSM 17472</strain>
    </source>
</reference>
<name>A0A411WTR9_9BURK</name>
<evidence type="ECO:0000313" key="3">
    <source>
        <dbReference type="Proteomes" id="UP000292307"/>
    </source>
</evidence>